<dbReference type="PROSITE" id="PS50110">
    <property type="entry name" value="RESPONSE_REGULATORY"/>
    <property type="match status" value="1"/>
</dbReference>
<dbReference type="GO" id="GO:0000160">
    <property type="term" value="P:phosphorelay signal transduction system"/>
    <property type="evidence" value="ECO:0007669"/>
    <property type="project" value="InterPro"/>
</dbReference>
<dbReference type="Gene3D" id="3.40.50.2300">
    <property type="match status" value="1"/>
</dbReference>
<feature type="modified residue" description="4-aspartylphosphate" evidence="1">
    <location>
        <position position="54"/>
    </location>
</feature>
<dbReference type="SUPFAM" id="SSF52172">
    <property type="entry name" value="CheY-like"/>
    <property type="match status" value="1"/>
</dbReference>
<reference evidence="3" key="2">
    <citation type="submission" date="2021-01" db="EMBL/GenBank/DDBJ databases">
        <authorList>
            <person name="Hahn C.R."/>
            <person name="Youssef N.H."/>
            <person name="Elshahed M."/>
        </authorList>
    </citation>
    <scope>NUCLEOTIDE SEQUENCE</scope>
    <source>
        <strain evidence="3">Zod_Metabat.24</strain>
    </source>
</reference>
<keyword evidence="1" id="KW-0597">Phosphoprotein</keyword>
<gene>
    <name evidence="3" type="ORF">JW984_10300</name>
</gene>
<dbReference type="AlphaFoldDB" id="A0A9D8PNT1"/>
<dbReference type="InterPro" id="IPR011006">
    <property type="entry name" value="CheY-like_superfamily"/>
</dbReference>
<dbReference type="PANTHER" id="PTHR43228">
    <property type="entry name" value="TWO-COMPONENT RESPONSE REGULATOR"/>
    <property type="match status" value="1"/>
</dbReference>
<accession>A0A9D8PNT1</accession>
<evidence type="ECO:0000313" key="3">
    <source>
        <dbReference type="EMBL" id="MBN1573574.1"/>
    </source>
</evidence>
<comment type="caution">
    <text evidence="3">The sequence shown here is derived from an EMBL/GenBank/DDBJ whole genome shotgun (WGS) entry which is preliminary data.</text>
</comment>
<evidence type="ECO:0000256" key="1">
    <source>
        <dbReference type="PROSITE-ProRule" id="PRU00169"/>
    </source>
</evidence>
<evidence type="ECO:0000313" key="4">
    <source>
        <dbReference type="Proteomes" id="UP000809273"/>
    </source>
</evidence>
<dbReference type="SMART" id="SM00448">
    <property type="entry name" value="REC"/>
    <property type="match status" value="1"/>
</dbReference>
<dbReference type="InterPro" id="IPR052048">
    <property type="entry name" value="ST_Response_Regulator"/>
</dbReference>
<dbReference type="Pfam" id="PF00072">
    <property type="entry name" value="Response_reg"/>
    <property type="match status" value="1"/>
</dbReference>
<reference evidence="3" key="1">
    <citation type="journal article" date="2021" name="Environ. Microbiol.">
        <title>Genomic characterization of three novel Desulfobacterota classes expand the metabolic and phylogenetic diversity of the phylum.</title>
        <authorList>
            <person name="Murphy C.L."/>
            <person name="Biggerstaff J."/>
            <person name="Eichhorn A."/>
            <person name="Ewing E."/>
            <person name="Shahan R."/>
            <person name="Soriano D."/>
            <person name="Stewart S."/>
            <person name="VanMol K."/>
            <person name="Walker R."/>
            <person name="Walters P."/>
            <person name="Elshahed M.S."/>
            <person name="Youssef N.H."/>
        </authorList>
    </citation>
    <scope>NUCLEOTIDE SEQUENCE</scope>
    <source>
        <strain evidence="3">Zod_Metabat.24</strain>
    </source>
</reference>
<dbReference type="PANTHER" id="PTHR43228:SF1">
    <property type="entry name" value="TWO-COMPONENT RESPONSE REGULATOR ARR22"/>
    <property type="match status" value="1"/>
</dbReference>
<dbReference type="CDD" id="cd17542">
    <property type="entry name" value="REC_CheY"/>
    <property type="match status" value="1"/>
</dbReference>
<feature type="domain" description="Response regulatory" evidence="2">
    <location>
        <begin position="4"/>
        <end position="119"/>
    </location>
</feature>
<proteinExistence type="predicted"/>
<evidence type="ECO:0000259" key="2">
    <source>
        <dbReference type="PROSITE" id="PS50110"/>
    </source>
</evidence>
<dbReference type="InterPro" id="IPR001789">
    <property type="entry name" value="Sig_transdc_resp-reg_receiver"/>
</dbReference>
<dbReference type="Proteomes" id="UP000809273">
    <property type="component" value="Unassembled WGS sequence"/>
</dbReference>
<sequence>MSVKILVVDDASFMRTMLSDILTAEGFEIIGEAENGVDAVELYKKLKPDITTMDIVMPLKSGIDAVKEIIAIDKSAKIVMCSALGQESLVTEAINAGAKDYIIKPFDPEKVLSMVKKVAGV</sequence>
<name>A0A9D8PNT1_9DELT</name>
<dbReference type="EMBL" id="JAFGIX010000052">
    <property type="protein sequence ID" value="MBN1573574.1"/>
    <property type="molecule type" value="Genomic_DNA"/>
</dbReference>
<organism evidence="3 4">
    <name type="scientific">Candidatus Zymogenus saltonus</name>
    <dbReference type="NCBI Taxonomy" id="2844893"/>
    <lineage>
        <taxon>Bacteria</taxon>
        <taxon>Deltaproteobacteria</taxon>
        <taxon>Candidatus Zymogenia</taxon>
        <taxon>Candidatus Zymogeniales</taxon>
        <taxon>Candidatus Zymogenaceae</taxon>
        <taxon>Candidatus Zymogenus</taxon>
    </lineage>
</organism>
<protein>
    <submittedName>
        <fullName evidence="3">Response regulator</fullName>
    </submittedName>
</protein>